<dbReference type="Gene3D" id="3.30.420.10">
    <property type="entry name" value="Ribonuclease H-like superfamily/Ribonuclease H"/>
    <property type="match status" value="1"/>
</dbReference>
<evidence type="ECO:0000256" key="8">
    <source>
        <dbReference type="ARBA" id="ARBA00022884"/>
    </source>
</evidence>
<evidence type="ECO:0000256" key="9">
    <source>
        <dbReference type="ARBA" id="ARBA00022908"/>
    </source>
</evidence>
<keyword evidence="10" id="KW-0695">RNA-directed DNA polymerase</keyword>
<keyword evidence="3" id="KW-0540">Nuclease</keyword>
<feature type="domain" description="Integrase catalytic" evidence="16">
    <location>
        <begin position="57"/>
        <end position="229"/>
    </location>
</feature>
<evidence type="ECO:0000256" key="4">
    <source>
        <dbReference type="ARBA" id="ARBA00022723"/>
    </source>
</evidence>
<dbReference type="GO" id="GO:0005634">
    <property type="term" value="C:nucleus"/>
    <property type="evidence" value="ECO:0007669"/>
    <property type="project" value="UniProtKB-ARBA"/>
</dbReference>
<dbReference type="GO" id="GO:0003887">
    <property type="term" value="F:DNA-directed DNA polymerase activity"/>
    <property type="evidence" value="ECO:0007669"/>
    <property type="project" value="UniProtKB-KW"/>
</dbReference>
<keyword evidence="4" id="KW-0479">Metal-binding</keyword>
<comment type="catalytic activity">
    <reaction evidence="14">
        <text>DNA(n) + a 2'-deoxyribonucleoside 5'-triphosphate = DNA(n+1) + diphosphate</text>
        <dbReference type="Rhea" id="RHEA:22508"/>
        <dbReference type="Rhea" id="RHEA-COMP:17339"/>
        <dbReference type="Rhea" id="RHEA-COMP:17340"/>
        <dbReference type="ChEBI" id="CHEBI:33019"/>
        <dbReference type="ChEBI" id="CHEBI:61560"/>
        <dbReference type="ChEBI" id="CHEBI:173112"/>
        <dbReference type="EC" id="2.7.7.7"/>
    </reaction>
</comment>
<comment type="caution">
    <text evidence="17">The sequence shown here is derived from an EMBL/GenBank/DDBJ whole genome shotgun (WGS) entry which is preliminary data.</text>
</comment>
<dbReference type="PANTHER" id="PTHR42648:SF11">
    <property type="entry name" value="TRANSPOSON TY4-P GAG-POL POLYPROTEIN"/>
    <property type="match status" value="1"/>
</dbReference>
<evidence type="ECO:0000256" key="6">
    <source>
        <dbReference type="ARBA" id="ARBA00022801"/>
    </source>
</evidence>
<dbReference type="InterPro" id="IPR039537">
    <property type="entry name" value="Retrotran_Ty1/copia-like"/>
</dbReference>
<evidence type="ECO:0000256" key="1">
    <source>
        <dbReference type="ARBA" id="ARBA00022578"/>
    </source>
</evidence>
<dbReference type="GO" id="GO:0015074">
    <property type="term" value="P:DNA integration"/>
    <property type="evidence" value="ECO:0007669"/>
    <property type="project" value="UniProtKB-KW"/>
</dbReference>
<keyword evidence="5" id="KW-0255">Endonuclease</keyword>
<evidence type="ECO:0000256" key="13">
    <source>
        <dbReference type="ARBA" id="ARBA00048173"/>
    </source>
</evidence>
<evidence type="ECO:0000256" key="11">
    <source>
        <dbReference type="ARBA" id="ARBA00022932"/>
    </source>
</evidence>
<evidence type="ECO:0000256" key="5">
    <source>
        <dbReference type="ARBA" id="ARBA00022759"/>
    </source>
</evidence>
<dbReference type="EMBL" id="AVOT02044490">
    <property type="protein sequence ID" value="MBW0539838.1"/>
    <property type="molecule type" value="Genomic_DNA"/>
</dbReference>
<feature type="compositionally biased region" description="Polar residues" evidence="15">
    <location>
        <begin position="7"/>
        <end position="22"/>
    </location>
</feature>
<dbReference type="InterPro" id="IPR001584">
    <property type="entry name" value="Integrase_cat-core"/>
</dbReference>
<dbReference type="GO" id="GO:0003723">
    <property type="term" value="F:RNA binding"/>
    <property type="evidence" value="ECO:0007669"/>
    <property type="project" value="UniProtKB-KW"/>
</dbReference>
<comment type="catalytic activity">
    <reaction evidence="13">
        <text>DNA(n) + a 2'-deoxyribonucleoside 5'-triphosphate = DNA(n+1) + diphosphate</text>
        <dbReference type="Rhea" id="RHEA:22508"/>
        <dbReference type="Rhea" id="RHEA-COMP:17339"/>
        <dbReference type="Rhea" id="RHEA-COMP:17340"/>
        <dbReference type="ChEBI" id="CHEBI:33019"/>
        <dbReference type="ChEBI" id="CHEBI:61560"/>
        <dbReference type="ChEBI" id="CHEBI:173112"/>
        <dbReference type="EC" id="2.7.7.49"/>
    </reaction>
</comment>
<keyword evidence="12" id="KW-0233">DNA recombination</keyword>
<keyword evidence="8" id="KW-0694">RNA-binding</keyword>
<dbReference type="Proteomes" id="UP000765509">
    <property type="component" value="Unassembled WGS sequence"/>
</dbReference>
<keyword evidence="11" id="KW-0808">Transferase</keyword>
<dbReference type="InterPro" id="IPR036397">
    <property type="entry name" value="RNaseH_sf"/>
</dbReference>
<dbReference type="GO" id="GO:0006310">
    <property type="term" value="P:DNA recombination"/>
    <property type="evidence" value="ECO:0007669"/>
    <property type="project" value="UniProtKB-KW"/>
</dbReference>
<organism evidence="17 18">
    <name type="scientific">Austropuccinia psidii MF-1</name>
    <dbReference type="NCBI Taxonomy" id="1389203"/>
    <lineage>
        <taxon>Eukaryota</taxon>
        <taxon>Fungi</taxon>
        <taxon>Dikarya</taxon>
        <taxon>Basidiomycota</taxon>
        <taxon>Pucciniomycotina</taxon>
        <taxon>Pucciniomycetes</taxon>
        <taxon>Pucciniales</taxon>
        <taxon>Sphaerophragmiaceae</taxon>
        <taxon>Austropuccinia</taxon>
    </lineage>
</organism>
<evidence type="ECO:0000313" key="17">
    <source>
        <dbReference type="EMBL" id="MBW0539838.1"/>
    </source>
</evidence>
<keyword evidence="1" id="KW-0815">Transposition</keyword>
<dbReference type="GO" id="GO:0003964">
    <property type="term" value="F:RNA-directed DNA polymerase activity"/>
    <property type="evidence" value="ECO:0007669"/>
    <property type="project" value="UniProtKB-KW"/>
</dbReference>
<evidence type="ECO:0000256" key="7">
    <source>
        <dbReference type="ARBA" id="ARBA00022842"/>
    </source>
</evidence>
<gene>
    <name evidence="17" type="ORF">O181_079553</name>
</gene>
<proteinExistence type="predicted"/>
<dbReference type="GO" id="GO:0032196">
    <property type="term" value="P:transposition"/>
    <property type="evidence" value="ECO:0007669"/>
    <property type="project" value="UniProtKB-KW"/>
</dbReference>
<keyword evidence="7" id="KW-0460">Magnesium</keyword>
<keyword evidence="6" id="KW-0378">Hydrolase</keyword>
<keyword evidence="11" id="KW-0239">DNA-directed DNA polymerase</keyword>
<dbReference type="PROSITE" id="PS50994">
    <property type="entry name" value="INTEGRASE"/>
    <property type="match status" value="1"/>
</dbReference>
<evidence type="ECO:0000256" key="10">
    <source>
        <dbReference type="ARBA" id="ARBA00022918"/>
    </source>
</evidence>
<protein>
    <recommendedName>
        <fullName evidence="16">Integrase catalytic domain-containing protein</fullName>
    </recommendedName>
</protein>
<evidence type="ECO:0000256" key="2">
    <source>
        <dbReference type="ARBA" id="ARBA00022695"/>
    </source>
</evidence>
<keyword evidence="18" id="KW-1185">Reference proteome</keyword>
<keyword evidence="9" id="KW-0229">DNA integration</keyword>
<name>A0A9Q3FGX0_9BASI</name>
<dbReference type="PANTHER" id="PTHR42648">
    <property type="entry name" value="TRANSPOSASE, PUTATIVE-RELATED"/>
    <property type="match status" value="1"/>
</dbReference>
<dbReference type="InterPro" id="IPR012337">
    <property type="entry name" value="RNaseH-like_sf"/>
</dbReference>
<evidence type="ECO:0000259" key="16">
    <source>
        <dbReference type="PROSITE" id="PS50994"/>
    </source>
</evidence>
<evidence type="ECO:0000256" key="14">
    <source>
        <dbReference type="ARBA" id="ARBA00049244"/>
    </source>
</evidence>
<sequence>MRRGTPEKSSQAQPTSHYQREQVSQVKLVKHNAANRVLIDTGASIHLSGSHHFATTMQDIPPFRIFFSDSNSSVTISQTTTLKLLVKNGFVIIRDVPFSQKISGMILRAPEASEEILDAVKQLQVRLGTTPKALQTNNAWEITSASFTNALEKLGISFCPSLPYSPQENGEAERLNQMLGDMVQAMTVQSGMPEQFWQFAYSSAAFLHNRLPNSQCLNSLPHQELFGTAPSIATLYPFRADAIMHVPALNQPHKLTPRGIECKLLKPLMSGSWLLWEPSTNKMVQSASVIFPQFQHSMNSSRPIFKGSLGHMVNAMFLGEVLTERLFAAENQAVDSLTLVKDVNIHEHLGQALLGPHHKKWREACLAKLDQMATRDVWEAVEKKPGVKTICHRWVFDIRQNVDGSVDRFKARLVAREDRQ</sequence>
<keyword evidence="2" id="KW-0548">Nucleotidyltransferase</keyword>
<accession>A0A9Q3FGX0</accession>
<evidence type="ECO:0000313" key="18">
    <source>
        <dbReference type="Proteomes" id="UP000765509"/>
    </source>
</evidence>
<dbReference type="AlphaFoldDB" id="A0A9Q3FGX0"/>
<evidence type="ECO:0000256" key="12">
    <source>
        <dbReference type="ARBA" id="ARBA00023172"/>
    </source>
</evidence>
<feature type="region of interest" description="Disordered" evidence="15">
    <location>
        <begin position="1"/>
        <end position="22"/>
    </location>
</feature>
<dbReference type="GO" id="GO:0016787">
    <property type="term" value="F:hydrolase activity"/>
    <property type="evidence" value="ECO:0007669"/>
    <property type="project" value="UniProtKB-KW"/>
</dbReference>
<evidence type="ECO:0000256" key="3">
    <source>
        <dbReference type="ARBA" id="ARBA00022722"/>
    </source>
</evidence>
<dbReference type="GO" id="GO:0004519">
    <property type="term" value="F:endonuclease activity"/>
    <property type="evidence" value="ECO:0007669"/>
    <property type="project" value="UniProtKB-KW"/>
</dbReference>
<dbReference type="GO" id="GO:0046872">
    <property type="term" value="F:metal ion binding"/>
    <property type="evidence" value="ECO:0007669"/>
    <property type="project" value="UniProtKB-KW"/>
</dbReference>
<reference evidence="17" key="1">
    <citation type="submission" date="2021-03" db="EMBL/GenBank/DDBJ databases">
        <title>Draft genome sequence of rust myrtle Austropuccinia psidii MF-1, a brazilian biotype.</title>
        <authorList>
            <person name="Quecine M.C."/>
            <person name="Pachon D.M.R."/>
            <person name="Bonatelli M.L."/>
            <person name="Correr F.H."/>
            <person name="Franceschini L.M."/>
            <person name="Leite T.F."/>
            <person name="Margarido G.R.A."/>
            <person name="Almeida C.A."/>
            <person name="Ferrarezi J.A."/>
            <person name="Labate C.A."/>
        </authorList>
    </citation>
    <scope>NUCLEOTIDE SEQUENCE</scope>
    <source>
        <strain evidence="17">MF-1</strain>
    </source>
</reference>
<dbReference type="SUPFAM" id="SSF53098">
    <property type="entry name" value="Ribonuclease H-like"/>
    <property type="match status" value="1"/>
</dbReference>
<evidence type="ECO:0000256" key="15">
    <source>
        <dbReference type="SAM" id="MobiDB-lite"/>
    </source>
</evidence>